<feature type="non-terminal residue" evidence="5">
    <location>
        <position position="601"/>
    </location>
</feature>
<feature type="domain" description="VWFC" evidence="3">
    <location>
        <begin position="27"/>
        <end position="103"/>
    </location>
</feature>
<evidence type="ECO:0000256" key="1">
    <source>
        <dbReference type="ARBA" id="ARBA00016968"/>
    </source>
</evidence>
<dbReference type="Pfam" id="PF00093">
    <property type="entry name" value="VWC"/>
    <property type="match status" value="1"/>
</dbReference>
<dbReference type="AlphaFoldDB" id="A0A7L0DN48"/>
<dbReference type="PROSITE" id="PS50933">
    <property type="entry name" value="CHRD"/>
    <property type="match status" value="4"/>
</dbReference>
<dbReference type="GO" id="GO:0009953">
    <property type="term" value="P:dorsal/ventral pattern formation"/>
    <property type="evidence" value="ECO:0007669"/>
    <property type="project" value="TreeGrafter"/>
</dbReference>
<dbReference type="EMBL" id="VXAI01000768">
    <property type="protein sequence ID" value="NXJ72067.1"/>
    <property type="molecule type" value="Genomic_DNA"/>
</dbReference>
<dbReference type="PROSITE" id="PS50184">
    <property type="entry name" value="VWFC_2"/>
    <property type="match status" value="1"/>
</dbReference>
<evidence type="ECO:0000313" key="6">
    <source>
        <dbReference type="Proteomes" id="UP000545435"/>
    </source>
</evidence>
<dbReference type="Proteomes" id="UP000545435">
    <property type="component" value="Unassembled WGS sequence"/>
</dbReference>
<name>A0A7L0DN48_9CHAR</name>
<dbReference type="InterPro" id="IPR052278">
    <property type="entry name" value="Chordin-like_regulators"/>
</dbReference>
<feature type="domain" description="CHRD" evidence="4">
    <location>
        <begin position="151"/>
        <end position="269"/>
    </location>
</feature>
<feature type="domain" description="CHRD" evidence="4">
    <location>
        <begin position="516"/>
        <end position="601"/>
    </location>
</feature>
<keyword evidence="2" id="KW-0217">Developmental protein</keyword>
<accession>A0A7L0DN48</accession>
<keyword evidence="6" id="KW-1185">Reference proteome</keyword>
<reference evidence="5 6" key="1">
    <citation type="submission" date="2019-09" db="EMBL/GenBank/DDBJ databases">
        <title>Bird 10,000 Genomes (B10K) Project - Family phase.</title>
        <authorList>
            <person name="Zhang G."/>
        </authorList>
    </citation>
    <scope>NUCLEOTIDE SEQUENCE [LARGE SCALE GENOMIC DNA]</scope>
    <source>
        <strain evidence="5">B10K-DU-006-20</strain>
        <tissue evidence="5">Mixed tissue sample</tissue>
    </source>
</reference>
<evidence type="ECO:0000259" key="4">
    <source>
        <dbReference type="PROSITE" id="PS50933"/>
    </source>
</evidence>
<dbReference type="GO" id="GO:0005615">
    <property type="term" value="C:extracellular space"/>
    <property type="evidence" value="ECO:0007669"/>
    <property type="project" value="TreeGrafter"/>
</dbReference>
<feature type="domain" description="CHRD" evidence="4">
    <location>
        <begin position="271"/>
        <end position="392"/>
    </location>
</feature>
<organism evidence="5 6">
    <name type="scientific">Rostratula benghalensis</name>
    <name type="common">greater painted-snipe</name>
    <dbReference type="NCBI Taxonomy" id="118793"/>
    <lineage>
        <taxon>Eukaryota</taxon>
        <taxon>Metazoa</taxon>
        <taxon>Chordata</taxon>
        <taxon>Craniata</taxon>
        <taxon>Vertebrata</taxon>
        <taxon>Euteleostomi</taxon>
        <taxon>Archelosauria</taxon>
        <taxon>Archosauria</taxon>
        <taxon>Dinosauria</taxon>
        <taxon>Saurischia</taxon>
        <taxon>Theropoda</taxon>
        <taxon>Coelurosauria</taxon>
        <taxon>Aves</taxon>
        <taxon>Neognathae</taxon>
        <taxon>Neoaves</taxon>
        <taxon>Charadriiformes</taxon>
        <taxon>Rostratulidae</taxon>
        <taxon>Rostratula</taxon>
    </lineage>
</organism>
<feature type="domain" description="CHRD" evidence="4">
    <location>
        <begin position="399"/>
        <end position="510"/>
    </location>
</feature>
<sequence>LPARAARPKLALPIRPDTDPLPPGGAAGCAFGGRFYALEETWHPDLGEPFGVMRCVICHCEPQRNRRGKPVGKVNCKNMKQDCPVPACPRATLLPGHCCHTCPKALPASPEKTPTPHFDTFEYFQDKEDDLDKPYNDRSYLSSEGLARDDARAEFVALLTSGPEPWHPTSSAVAKARLTLLRSCLLFSISYERLGRPSRVRFSDPEGNVLFEHPVQKSAAPEDGMLCGMWRTVSKANIQLLRGEQLRVSLVTRAQPSGEVHGHILKHRALFAETFGAILTSPDPTHLGAGGMAMLTLSDTESNLHFILMARGLLEPSAGGKGGTWAPHRAWQCPGWGGGTHTSWHDPDFAEVLGDLSARELQWLVRGQLRILAETEGRHARQLAGTITTRRGCDTIQSVLCGADALLPAATGAVGSAKLALHENGTLEYQVQVVGTASEVVSITLETKPRRKSKRNVLLDMTPNFKDGLVSAGPSARDAHMLLQNELFLNVATKDWAEGELRGQVISLPYSGLLARFTEMPVALAGQLVSPPVASGAGGHAWLSLDEHCHLHYEISVAGLGRPAEGTVSAHLHGVAELGELGTRPHQHKRLLKGFYSTEVR</sequence>
<proteinExistence type="predicted"/>
<evidence type="ECO:0000256" key="2">
    <source>
        <dbReference type="PROSITE-ProRule" id="PRU00230"/>
    </source>
</evidence>
<dbReference type="SMART" id="SM00754">
    <property type="entry name" value="CHRD"/>
    <property type="match status" value="3"/>
</dbReference>
<dbReference type="Pfam" id="PF07452">
    <property type="entry name" value="CHRD"/>
    <property type="match status" value="3"/>
</dbReference>
<dbReference type="InterPro" id="IPR010895">
    <property type="entry name" value="CHRD"/>
</dbReference>
<comment type="caution">
    <text evidence="5">The sequence shown here is derived from an EMBL/GenBank/DDBJ whole genome shotgun (WGS) entry which is preliminary data.</text>
</comment>
<evidence type="ECO:0000313" key="5">
    <source>
        <dbReference type="EMBL" id="NXJ72067.1"/>
    </source>
</evidence>
<dbReference type="InterPro" id="IPR001007">
    <property type="entry name" value="VWF_dom"/>
</dbReference>
<gene>
    <name evidence="5" type="primary">Chrd_0</name>
    <name evidence="5" type="ORF">ROSBEN_R08628</name>
</gene>
<dbReference type="PANTHER" id="PTHR46526">
    <property type="entry name" value="CHORDIN"/>
    <property type="match status" value="1"/>
</dbReference>
<protein>
    <recommendedName>
        <fullName evidence="1">Chordin</fullName>
    </recommendedName>
</protein>
<dbReference type="PANTHER" id="PTHR46526:SF1">
    <property type="entry name" value="CHORDIN"/>
    <property type="match status" value="1"/>
</dbReference>
<feature type="non-terminal residue" evidence="5">
    <location>
        <position position="1"/>
    </location>
</feature>
<dbReference type="SUPFAM" id="SSF57603">
    <property type="entry name" value="FnI-like domain"/>
    <property type="match status" value="1"/>
</dbReference>
<evidence type="ECO:0000259" key="3">
    <source>
        <dbReference type="PROSITE" id="PS50184"/>
    </source>
</evidence>
<dbReference type="GO" id="GO:0036122">
    <property type="term" value="F:BMP binding"/>
    <property type="evidence" value="ECO:0007669"/>
    <property type="project" value="TreeGrafter"/>
</dbReference>
<dbReference type="GO" id="GO:0030514">
    <property type="term" value="P:negative regulation of BMP signaling pathway"/>
    <property type="evidence" value="ECO:0007669"/>
    <property type="project" value="TreeGrafter"/>
</dbReference>